<evidence type="ECO:0000313" key="5">
    <source>
        <dbReference type="Proteomes" id="UP001152888"/>
    </source>
</evidence>
<feature type="compositionally biased region" description="Polar residues" evidence="1">
    <location>
        <begin position="140"/>
        <end position="153"/>
    </location>
</feature>
<proteinExistence type="predicted"/>
<dbReference type="OrthoDB" id="8735401at2759"/>
<feature type="compositionally biased region" description="Low complexity" evidence="1">
    <location>
        <begin position="169"/>
        <end position="179"/>
    </location>
</feature>
<feature type="compositionally biased region" description="Low complexity" evidence="1">
    <location>
        <begin position="588"/>
        <end position="600"/>
    </location>
</feature>
<feature type="compositionally biased region" description="Basic and acidic residues" evidence="1">
    <location>
        <begin position="180"/>
        <end position="191"/>
    </location>
</feature>
<feature type="signal peptide" evidence="2">
    <location>
        <begin position="1"/>
        <end position="25"/>
    </location>
</feature>
<keyword evidence="5" id="KW-1185">Reference proteome</keyword>
<feature type="compositionally biased region" description="Polar residues" evidence="1">
    <location>
        <begin position="601"/>
        <end position="614"/>
    </location>
</feature>
<dbReference type="Proteomes" id="UP001152888">
    <property type="component" value="Unassembled WGS sequence"/>
</dbReference>
<feature type="domain" description="SERTA" evidence="3">
    <location>
        <begin position="505"/>
        <end position="552"/>
    </location>
</feature>
<dbReference type="PROSITE" id="PS51053">
    <property type="entry name" value="SERTA"/>
    <property type="match status" value="1"/>
</dbReference>
<protein>
    <recommendedName>
        <fullName evidence="3">SERTA domain-containing protein</fullName>
    </recommendedName>
</protein>
<comment type="caution">
    <text evidence="4">The sequence shown here is derived from an EMBL/GenBank/DDBJ whole genome shotgun (WGS) entry which is preliminary data.</text>
</comment>
<accession>A0A9P0K9A4</accession>
<dbReference type="PANTHER" id="PTHR16277">
    <property type="entry name" value="CELL DIVISION CYCLE ASSOCIATED PROTEIN 4/SERTA DOMAIN-CONTAINING PROTEIN 2"/>
    <property type="match status" value="1"/>
</dbReference>
<sequence length="822" mass="92677">MGYFPSTQNCTLYIIINFAMMGVQAMHPPSTGPPAAVPPGSKRKITEITCPSGPPEAKTARWDTPDHQTMLWDTLEANNKNWDSLEAKNKSWDKSDTSTIRREASGTERCRKNGSRDFSEAKSKPRDISKNNNKNEECRLTNSSSLENDSNRLNGCLERLQPSQEEVKNNSNSLDSDNNAWDRFKPPTDDRNVSAINRLNGSKNPLQRNSKNWGSLKLSQDEENVRWERRKSCKLEAMNQKCNNLKSSDDSRNFGQEGNSDTSIKLVTSAITYTTENCCVANKDEDAVLTQDAKDVTWDTTNKMWDSDCLIQDTKYVLLSDCESQNENWDVSETNSKQWENAILTKEAKDVRWNGTDNEESGKNSTWESCNVKNMRWESTEDCIARLRAVAIPVNNWRSPVNPKGTLVSDEEYEDDDFEDELSSDDDKVQEVIPQVRFQQGCNRFQSDYWQYYRQSPQPQQTIRREENGKSYLELGAAPLIKIQPHNSRLRCCDSRGRWCHNPCYRQRRLTVLNMSMCKLARYRQCSDPSLRRSVLICNTLRRLEREMETEPTEAQYHHPSSEPFRMNSSRNSQDQLQELNQQSPMRGNNSGSSCNQQQQTRNSISKGTQQSISSMGANTTYGVISQGSTSAFKSTSGGSTFYEQSLREMTSGRATPFPSGTLPDTDSGLGEDEAMLNKPINWSSVLSLSSQTETDIEVLNNKEFYEEFGLTCSESSPSSNPLMSLGNISNEFISSGSTGPSVNNSTFIGLSSFQTFPAINGTTSPIAISMDDTDLLEDYECGDSTRTFLTLENVNDGSNCTRSAGNNGWDRYVHILVDRNT</sequence>
<reference evidence="4" key="1">
    <citation type="submission" date="2022-03" db="EMBL/GenBank/DDBJ databases">
        <authorList>
            <person name="Sayadi A."/>
        </authorList>
    </citation>
    <scope>NUCLEOTIDE SEQUENCE</scope>
</reference>
<dbReference type="PANTHER" id="PTHR16277:SF7">
    <property type="entry name" value="RE12330P"/>
    <property type="match status" value="1"/>
</dbReference>
<dbReference type="EMBL" id="CAKOFQ010006765">
    <property type="protein sequence ID" value="CAH1969634.1"/>
    <property type="molecule type" value="Genomic_DNA"/>
</dbReference>
<feature type="region of interest" description="Disordered" evidence="1">
    <location>
        <begin position="548"/>
        <end position="614"/>
    </location>
</feature>
<feature type="chain" id="PRO_5040368025" description="SERTA domain-containing protein" evidence="2">
    <location>
        <begin position="26"/>
        <end position="822"/>
    </location>
</feature>
<keyword evidence="2" id="KW-0732">Signal</keyword>
<evidence type="ECO:0000256" key="1">
    <source>
        <dbReference type="SAM" id="MobiDB-lite"/>
    </source>
</evidence>
<dbReference type="InterPro" id="IPR052262">
    <property type="entry name" value="E2F-SERTA_domain_protein"/>
</dbReference>
<evidence type="ECO:0000259" key="3">
    <source>
        <dbReference type="PROSITE" id="PS51053"/>
    </source>
</evidence>
<dbReference type="Pfam" id="PF06031">
    <property type="entry name" value="SERTA"/>
    <property type="match status" value="1"/>
</dbReference>
<name>A0A9P0K9A4_ACAOB</name>
<evidence type="ECO:0000313" key="4">
    <source>
        <dbReference type="EMBL" id="CAH1969634.1"/>
    </source>
</evidence>
<evidence type="ECO:0000256" key="2">
    <source>
        <dbReference type="SAM" id="SignalP"/>
    </source>
</evidence>
<gene>
    <name evidence="4" type="ORF">ACAOBT_LOCUS8504</name>
</gene>
<dbReference type="AlphaFoldDB" id="A0A9P0K9A4"/>
<dbReference type="InterPro" id="IPR009263">
    <property type="entry name" value="SERTA_dom"/>
</dbReference>
<organism evidence="4 5">
    <name type="scientific">Acanthoscelides obtectus</name>
    <name type="common">Bean weevil</name>
    <name type="synonym">Bruchus obtectus</name>
    <dbReference type="NCBI Taxonomy" id="200917"/>
    <lineage>
        <taxon>Eukaryota</taxon>
        <taxon>Metazoa</taxon>
        <taxon>Ecdysozoa</taxon>
        <taxon>Arthropoda</taxon>
        <taxon>Hexapoda</taxon>
        <taxon>Insecta</taxon>
        <taxon>Pterygota</taxon>
        <taxon>Neoptera</taxon>
        <taxon>Endopterygota</taxon>
        <taxon>Coleoptera</taxon>
        <taxon>Polyphaga</taxon>
        <taxon>Cucujiformia</taxon>
        <taxon>Chrysomeloidea</taxon>
        <taxon>Chrysomelidae</taxon>
        <taxon>Bruchinae</taxon>
        <taxon>Bruchini</taxon>
        <taxon>Acanthoscelides</taxon>
    </lineage>
</organism>
<feature type="compositionally biased region" description="Polar residues" evidence="1">
    <location>
        <begin position="567"/>
        <end position="587"/>
    </location>
</feature>
<dbReference type="GO" id="GO:0005634">
    <property type="term" value="C:nucleus"/>
    <property type="evidence" value="ECO:0007669"/>
    <property type="project" value="TreeGrafter"/>
</dbReference>
<feature type="region of interest" description="Disordered" evidence="1">
    <location>
        <begin position="90"/>
        <end position="191"/>
    </location>
</feature>
<feature type="compositionally biased region" description="Basic and acidic residues" evidence="1">
    <location>
        <begin position="90"/>
        <end position="139"/>
    </location>
</feature>